<dbReference type="SMART" id="SM00354">
    <property type="entry name" value="HTH_LACI"/>
    <property type="match status" value="1"/>
</dbReference>
<dbReference type="EMBL" id="JACHEU010000003">
    <property type="protein sequence ID" value="MBB6013817.1"/>
    <property type="molecule type" value="Genomic_DNA"/>
</dbReference>
<dbReference type="CDD" id="cd06267">
    <property type="entry name" value="PBP1_LacI_sugar_binding-like"/>
    <property type="match status" value="1"/>
</dbReference>
<dbReference type="PANTHER" id="PTHR30146">
    <property type="entry name" value="LACI-RELATED TRANSCRIPTIONAL REPRESSOR"/>
    <property type="match status" value="1"/>
</dbReference>
<feature type="domain" description="HTH lacI-type" evidence="5">
    <location>
        <begin position="17"/>
        <end position="71"/>
    </location>
</feature>
<gene>
    <name evidence="6" type="ORF">HNR59_003211</name>
</gene>
<keyword evidence="1" id="KW-0678">Repressor</keyword>
<name>A0A7W9VX52_9HYPH</name>
<dbReference type="InterPro" id="IPR000843">
    <property type="entry name" value="HTH_LacI"/>
</dbReference>
<dbReference type="InterPro" id="IPR046335">
    <property type="entry name" value="LacI/GalR-like_sensor"/>
</dbReference>
<keyword evidence="7" id="KW-1185">Reference proteome</keyword>
<dbReference type="SUPFAM" id="SSF53822">
    <property type="entry name" value="Periplasmic binding protein-like I"/>
    <property type="match status" value="1"/>
</dbReference>
<keyword evidence="4" id="KW-0804">Transcription</keyword>
<dbReference type="RefSeq" id="WP_343060847.1">
    <property type="nucleotide sequence ID" value="NZ_JACHEU010000003.1"/>
</dbReference>
<dbReference type="Gene3D" id="3.40.50.2300">
    <property type="match status" value="2"/>
</dbReference>
<evidence type="ECO:0000256" key="3">
    <source>
        <dbReference type="ARBA" id="ARBA00023125"/>
    </source>
</evidence>
<dbReference type="SUPFAM" id="SSF47413">
    <property type="entry name" value="lambda repressor-like DNA-binding domains"/>
    <property type="match status" value="1"/>
</dbReference>
<comment type="caution">
    <text evidence="6">The sequence shown here is derived from an EMBL/GenBank/DDBJ whole genome shotgun (WGS) entry which is preliminary data.</text>
</comment>
<dbReference type="GO" id="GO:0003700">
    <property type="term" value="F:DNA-binding transcription factor activity"/>
    <property type="evidence" value="ECO:0007669"/>
    <property type="project" value="TreeGrafter"/>
</dbReference>
<dbReference type="PANTHER" id="PTHR30146:SF148">
    <property type="entry name" value="HTH-TYPE TRANSCRIPTIONAL REPRESSOR PURR-RELATED"/>
    <property type="match status" value="1"/>
</dbReference>
<dbReference type="PROSITE" id="PS50932">
    <property type="entry name" value="HTH_LACI_2"/>
    <property type="match status" value="1"/>
</dbReference>
<dbReference type="InterPro" id="IPR028082">
    <property type="entry name" value="Peripla_BP_I"/>
</dbReference>
<organism evidence="6 7">
    <name type="scientific">Aquamicrobium lusatiense</name>
    <dbReference type="NCBI Taxonomy" id="89772"/>
    <lineage>
        <taxon>Bacteria</taxon>
        <taxon>Pseudomonadati</taxon>
        <taxon>Pseudomonadota</taxon>
        <taxon>Alphaproteobacteria</taxon>
        <taxon>Hyphomicrobiales</taxon>
        <taxon>Phyllobacteriaceae</taxon>
        <taxon>Aquamicrobium</taxon>
    </lineage>
</organism>
<dbReference type="Proteomes" id="UP000533306">
    <property type="component" value="Unassembled WGS sequence"/>
</dbReference>
<keyword evidence="3" id="KW-0238">DNA-binding</keyword>
<dbReference type="InterPro" id="IPR010982">
    <property type="entry name" value="Lambda_DNA-bd_dom_sf"/>
</dbReference>
<evidence type="ECO:0000259" key="5">
    <source>
        <dbReference type="PROSITE" id="PS50932"/>
    </source>
</evidence>
<protein>
    <submittedName>
        <fullName evidence="6">LacI family transcriptional regulator</fullName>
    </submittedName>
</protein>
<dbReference type="Gene3D" id="1.10.260.40">
    <property type="entry name" value="lambda repressor-like DNA-binding domains"/>
    <property type="match status" value="1"/>
</dbReference>
<evidence type="ECO:0000256" key="1">
    <source>
        <dbReference type="ARBA" id="ARBA00022491"/>
    </source>
</evidence>
<sequence length="385" mass="41385">MNRDLVEGRTVAKNPKATIADVARLAGVSTATAGRVLGRYGYTKEETRSHVLEAARKLGYRTNALARSLITGKTRTIGVVAGDIQNPFYASILRGIADVVENREFGLLIINSDESLEKEIRAVDLLREKQVDGIIVSPCDTRDSRHLRDLHAEGLPLVLLDRTVAGLDVDRVAINNIDAAERAVAALIAAGHRRIGLVGELLEGAGDDLEAFVRRALSGNVLSTDTLYPSWQRLLGYLRAHQRAGLDVDLSLICRVGAYSAARAVAAALPLISRADRPTAVFATDGTMSEGVVRAIAQSALRMPEDLSIVCFDDLDWMDFVAPGISTMAQPRLAMGEAAATMLLERIDGSDHPARAIEMQAEFISRGSISTPGQTIGGQTRGKKP</sequence>
<dbReference type="Pfam" id="PF13377">
    <property type="entry name" value="Peripla_BP_3"/>
    <property type="match status" value="1"/>
</dbReference>
<dbReference type="CDD" id="cd01392">
    <property type="entry name" value="HTH_LacI"/>
    <property type="match status" value="1"/>
</dbReference>
<evidence type="ECO:0000256" key="2">
    <source>
        <dbReference type="ARBA" id="ARBA00023015"/>
    </source>
</evidence>
<evidence type="ECO:0000313" key="7">
    <source>
        <dbReference type="Proteomes" id="UP000533306"/>
    </source>
</evidence>
<dbReference type="Pfam" id="PF00356">
    <property type="entry name" value="LacI"/>
    <property type="match status" value="1"/>
</dbReference>
<keyword evidence="2" id="KW-0805">Transcription regulation</keyword>
<proteinExistence type="predicted"/>
<evidence type="ECO:0000313" key="6">
    <source>
        <dbReference type="EMBL" id="MBB6013817.1"/>
    </source>
</evidence>
<dbReference type="AlphaFoldDB" id="A0A7W9VX52"/>
<dbReference type="PROSITE" id="PS00356">
    <property type="entry name" value="HTH_LACI_1"/>
    <property type="match status" value="1"/>
</dbReference>
<reference evidence="6 7" key="1">
    <citation type="submission" date="2020-08" db="EMBL/GenBank/DDBJ databases">
        <title>Genomic Encyclopedia of Type Strains, Phase IV (KMG-IV): sequencing the most valuable type-strain genomes for metagenomic binning, comparative biology and taxonomic classification.</title>
        <authorList>
            <person name="Goeker M."/>
        </authorList>
    </citation>
    <scope>NUCLEOTIDE SEQUENCE [LARGE SCALE GENOMIC DNA]</scope>
    <source>
        <strain evidence="6 7">DSM 11099</strain>
    </source>
</reference>
<evidence type="ECO:0000256" key="4">
    <source>
        <dbReference type="ARBA" id="ARBA00023163"/>
    </source>
</evidence>
<accession>A0A7W9VX52</accession>
<dbReference type="GO" id="GO:0000976">
    <property type="term" value="F:transcription cis-regulatory region binding"/>
    <property type="evidence" value="ECO:0007669"/>
    <property type="project" value="TreeGrafter"/>
</dbReference>